<evidence type="ECO:0000313" key="1">
    <source>
        <dbReference type="EMBL" id="TBU09938.1"/>
    </source>
</evidence>
<protein>
    <submittedName>
        <fullName evidence="1">Uncharacterized protein</fullName>
    </submittedName>
</protein>
<proteinExistence type="predicted"/>
<gene>
    <name evidence="1" type="ORF">CWI39_0015p0010</name>
</gene>
<dbReference type="EMBL" id="PIXR01000015">
    <property type="protein sequence ID" value="TBU09938.1"/>
    <property type="molecule type" value="Genomic_DNA"/>
</dbReference>
<name>A0A4Q9LNG4_9MICR</name>
<accession>A0A4Q9LNG4</accession>
<evidence type="ECO:0000313" key="2">
    <source>
        <dbReference type="Proteomes" id="UP000293045"/>
    </source>
</evidence>
<comment type="caution">
    <text evidence="1">The sequence shown here is derived from an EMBL/GenBank/DDBJ whole genome shotgun (WGS) entry which is preliminary data.</text>
</comment>
<reference evidence="1 2" key="1">
    <citation type="submission" date="2017-12" db="EMBL/GenBank/DDBJ databases">
        <authorList>
            <person name="Pombert J.-F."/>
            <person name="Haag K.L."/>
            <person name="Ebert D."/>
        </authorList>
    </citation>
    <scope>NUCLEOTIDE SEQUENCE [LARGE SCALE GENOMIC DNA]</scope>
    <source>
        <strain evidence="1">IL-BN-2</strain>
    </source>
</reference>
<sequence>VENEASTIVPVIDIDPDMVLIEENAADTQWILEIASDVHEEFTETVTTTTTIKADDREIDSNIRSNGAKHFKNYRERIIESNNSNGLKKDLSIGNHVLIKKTLRYEY</sequence>
<dbReference type="Proteomes" id="UP000293045">
    <property type="component" value="Unassembled WGS sequence"/>
</dbReference>
<organism evidence="1 2">
    <name type="scientific">Hamiltosporidium magnivora</name>
    <dbReference type="NCBI Taxonomy" id="148818"/>
    <lineage>
        <taxon>Eukaryota</taxon>
        <taxon>Fungi</taxon>
        <taxon>Fungi incertae sedis</taxon>
        <taxon>Microsporidia</taxon>
        <taxon>Dubosqiidae</taxon>
        <taxon>Hamiltosporidium</taxon>
    </lineage>
</organism>
<feature type="non-terminal residue" evidence="1">
    <location>
        <position position="1"/>
    </location>
</feature>
<dbReference type="VEuPathDB" id="MicrosporidiaDB:CWI39_0015p0010"/>
<dbReference type="VEuPathDB" id="MicrosporidiaDB:CWI36_0022p0050"/>
<dbReference type="AlphaFoldDB" id="A0A4Q9LNG4"/>